<evidence type="ECO:0000313" key="1">
    <source>
        <dbReference type="EMBL" id="AAW61929.1"/>
    </source>
</evidence>
<dbReference type="Proteomes" id="UP000006375">
    <property type="component" value="Chromosome"/>
</dbReference>
<dbReference type="HOGENOM" id="CLU_749565_0_0_5"/>
<organism evidence="1 2">
    <name type="scientific">Gluconobacter oxydans (strain 621H)</name>
    <name type="common">Gluconobacter suboxydans</name>
    <dbReference type="NCBI Taxonomy" id="290633"/>
    <lineage>
        <taxon>Bacteria</taxon>
        <taxon>Pseudomonadati</taxon>
        <taxon>Pseudomonadota</taxon>
        <taxon>Alphaproteobacteria</taxon>
        <taxon>Acetobacterales</taxon>
        <taxon>Acetobacteraceae</taxon>
        <taxon>Gluconobacter</taxon>
    </lineage>
</organism>
<accession>Q5FNW7</accession>
<dbReference type="KEGG" id="gox:GOX2193"/>
<keyword evidence="2" id="KW-1185">Reference proteome</keyword>
<dbReference type="RefSeq" id="WP_011253703.1">
    <property type="nucleotide sequence ID" value="NC_006677.1"/>
</dbReference>
<sequence length="369" mass="41107">MVETTTRPKCAQNTPDAVMVEDQLDAAIASKPRTLADAGRDFAAAWRKYDTLNSLTGEPPEEEAARLHQAAIGAEIRSGTLPVTSPEDAIVELMCCFNTMLSRTGPDGIDLVDTMPLLERLRKLIFSLARAQGVTPSELGCDGFCIDEDDIFPFYERYLALKALDAGLVFHVAPGGEVTLYGDVKASPPEVLQQIDDYDLKYVGLEAKGLLCERDHVFLPRDGNADERLRGKHWWLSQGSLARNNTRMLEPLWVSFGPPPKDWQAILQERQIIALCDQAIEIENRIGAMLKEDPENEERIQPLDAERMEIEAQIRTLTAKTIPAQQARLRLLKERCAYPGYAKHEYASHEMALSNALLRDFIGMIGEGA</sequence>
<reference evidence="1 2" key="1">
    <citation type="journal article" date="2005" name="Nat. Biotechnol.">
        <title>Complete genome sequence of the acetic acid bacterium Gluconobacter oxydans.</title>
        <authorList>
            <person name="Prust C."/>
            <person name="Hoffmeister M."/>
            <person name="Liesegang H."/>
            <person name="Wiezer A."/>
            <person name="Fricke W.F."/>
            <person name="Ehrenreich A."/>
            <person name="Gottschalk G."/>
            <person name="Deppenmeier U."/>
        </authorList>
    </citation>
    <scope>NUCLEOTIDE SEQUENCE [LARGE SCALE GENOMIC DNA]</scope>
    <source>
        <strain evidence="1 2">621H</strain>
    </source>
</reference>
<proteinExistence type="predicted"/>
<dbReference type="AlphaFoldDB" id="Q5FNW7"/>
<gene>
    <name evidence="1" type="ordered locus">GOX2193</name>
</gene>
<evidence type="ECO:0000313" key="2">
    <source>
        <dbReference type="Proteomes" id="UP000006375"/>
    </source>
</evidence>
<dbReference type="EMBL" id="CP000009">
    <property type="protein sequence ID" value="AAW61929.1"/>
    <property type="molecule type" value="Genomic_DNA"/>
</dbReference>
<protein>
    <submittedName>
        <fullName evidence="1">Uncharacterized protein</fullName>
    </submittedName>
</protein>
<name>Q5FNW7_GLUOX</name>